<dbReference type="GO" id="GO:0008168">
    <property type="term" value="F:methyltransferase activity"/>
    <property type="evidence" value="ECO:0007669"/>
    <property type="project" value="UniProtKB-KW"/>
</dbReference>
<dbReference type="EMBL" id="AMRV01000002">
    <property type="protein sequence ID" value="EMD84015.1"/>
    <property type="molecule type" value="Genomic_DNA"/>
</dbReference>
<dbReference type="SUPFAM" id="SSF53335">
    <property type="entry name" value="S-adenosyl-L-methionine-dependent methyltransferases"/>
    <property type="match status" value="1"/>
</dbReference>
<dbReference type="AlphaFoldDB" id="M2SF80"/>
<dbReference type="PIRSF" id="PIRSF018005">
    <property type="entry name" value="UCP018005"/>
    <property type="match status" value="1"/>
</dbReference>
<keyword evidence="1" id="KW-0489">Methyltransferase</keyword>
<dbReference type="RefSeq" id="WP_008600521.1">
    <property type="nucleotide sequence ID" value="NZ_AMRV01000002.1"/>
</dbReference>
<dbReference type="InterPro" id="IPR017804">
    <property type="entry name" value="MeTrfase_EgtD-like"/>
</dbReference>
<dbReference type="InterPro" id="IPR029063">
    <property type="entry name" value="SAM-dependent_MTases_sf"/>
</dbReference>
<feature type="domain" description="Histidine-specific methyltransferase SAM-dependent" evidence="3">
    <location>
        <begin position="16"/>
        <end position="314"/>
    </location>
</feature>
<accession>M2SF80</accession>
<dbReference type="NCBIfam" id="TIGR03438">
    <property type="entry name" value="egtD_ergothio"/>
    <property type="match status" value="1"/>
</dbReference>
<protein>
    <recommendedName>
        <fullName evidence="3">Histidine-specific methyltransferase SAM-dependent domain-containing protein</fullName>
    </recommendedName>
</protein>
<evidence type="ECO:0000256" key="1">
    <source>
        <dbReference type="ARBA" id="ARBA00022603"/>
    </source>
</evidence>
<dbReference type="InterPro" id="IPR051128">
    <property type="entry name" value="EgtD_Methyltrsf_superfamily"/>
</dbReference>
<dbReference type="InterPro" id="IPR019257">
    <property type="entry name" value="MeTrfase_dom"/>
</dbReference>
<dbReference type="Gene3D" id="3.40.50.150">
    <property type="entry name" value="Vaccinia Virus protein VP39"/>
    <property type="match status" value="1"/>
</dbReference>
<evidence type="ECO:0000313" key="5">
    <source>
        <dbReference type="Proteomes" id="UP000011717"/>
    </source>
</evidence>
<evidence type="ECO:0000313" key="4">
    <source>
        <dbReference type="EMBL" id="EMD84015.1"/>
    </source>
</evidence>
<dbReference type="PATRIC" id="fig|1234595.3.peg.988"/>
<name>M2SF80_9SPHN</name>
<dbReference type="Proteomes" id="UP000011717">
    <property type="component" value="Unassembled WGS sequence"/>
</dbReference>
<sequence length="326" mass="36481">MSDALLAERVVLEDFAAAVRAGLSRDPREIPARYLYDRGGSELFEQITYLPEYYPTRTEISLIQRHSAAIAERVGTRRTVVEFGSGSSAKTPPFLNAVGARAYVPIDISAHFLESAAKNVSAAVPDVDVYPLPGDFTHKLDLPAEVADHPKLGFFPGSTIGNMSTFEAVDVLRAFRATLGDDAHLVIGVDLKKDIGTLEAAYDDSQGITAEFILGILRRMQEDLSADLEIEDWEYHSFWNAEMGRIEMHVRAVRPTTIDLDNGHWSFSEGETIHISNSHKYTLEESALLARCAGFRQVEAWTDPERLFSLQLWRALPDDLDWQNRR</sequence>
<comment type="caution">
    <text evidence="4">The sequence shown here is derived from an EMBL/GenBank/DDBJ whole genome shotgun (WGS) entry which is preliminary data.</text>
</comment>
<evidence type="ECO:0000256" key="2">
    <source>
        <dbReference type="ARBA" id="ARBA00022679"/>
    </source>
</evidence>
<organism evidence="4 5">
    <name type="scientific">Pacificimonas flava</name>
    <dbReference type="NCBI Taxonomy" id="1234595"/>
    <lineage>
        <taxon>Bacteria</taxon>
        <taxon>Pseudomonadati</taxon>
        <taxon>Pseudomonadota</taxon>
        <taxon>Alphaproteobacteria</taxon>
        <taxon>Sphingomonadales</taxon>
        <taxon>Sphingosinicellaceae</taxon>
        <taxon>Pacificimonas</taxon>
    </lineage>
</organism>
<dbReference type="InterPro" id="IPR035094">
    <property type="entry name" value="EgtD"/>
</dbReference>
<dbReference type="PANTHER" id="PTHR43397:SF1">
    <property type="entry name" value="ERGOTHIONEINE BIOSYNTHESIS PROTEIN 1"/>
    <property type="match status" value="1"/>
</dbReference>
<keyword evidence="2" id="KW-0808">Transferase</keyword>
<dbReference type="Pfam" id="PF10017">
    <property type="entry name" value="Methyltransf_33"/>
    <property type="match status" value="1"/>
</dbReference>
<dbReference type="OrthoDB" id="5289726at2"/>
<proteinExistence type="predicted"/>
<reference evidence="4 5" key="1">
    <citation type="journal article" date="2013" name="Genome Announc.">
        <title>Draft Genome Sequence of Strain JLT2015T, Belonging to the Family Sphingomonadaceae of the Alphaproteobacteria.</title>
        <authorList>
            <person name="Tang K."/>
            <person name="Liu K."/>
            <person name="Li S."/>
            <person name="Jiao N."/>
        </authorList>
    </citation>
    <scope>NUCLEOTIDE SEQUENCE [LARGE SCALE GENOMIC DNA]</scope>
    <source>
        <strain evidence="4 5">JLT2015</strain>
    </source>
</reference>
<gene>
    <name evidence="4" type="ORF">C725_0987</name>
</gene>
<keyword evidence="5" id="KW-1185">Reference proteome</keyword>
<dbReference type="GO" id="GO:0032259">
    <property type="term" value="P:methylation"/>
    <property type="evidence" value="ECO:0007669"/>
    <property type="project" value="UniProtKB-KW"/>
</dbReference>
<dbReference type="PANTHER" id="PTHR43397">
    <property type="entry name" value="ERGOTHIONEINE BIOSYNTHESIS PROTEIN 1"/>
    <property type="match status" value="1"/>
</dbReference>
<evidence type="ECO:0000259" key="3">
    <source>
        <dbReference type="Pfam" id="PF10017"/>
    </source>
</evidence>